<evidence type="ECO:0000256" key="1">
    <source>
        <dbReference type="SAM" id="Coils"/>
    </source>
</evidence>
<dbReference type="Pfam" id="PF13289">
    <property type="entry name" value="SIR2_2"/>
    <property type="match status" value="1"/>
</dbReference>
<sequence>MPFLGKGESGMWITSEVEIPDELIDHLEQGKLVLFVGAGVSMKGKSNLPNFDDLVDEISKALYVERREMTEPHDYYLGKIAKTKDVHQVARDLVNIEKSKPNPLHYAIPRLFPLDTDVRIVTTNFDQHFTSVITEMNRELNIYYAPALPTGRAFKGLAYIHGNVEQEKEALILTDGDFGRAYLTEGWARRFLVDLFSNYTVLFVGYSHNDPVMKYLATGLPPSTRRYAFVAQGDNTYHWEHLGIRPIVYPNKVNNHQALVKAVKRWAELMGDNYITKRMRIRDIVTVPPSVEQEQLSYIKQSIKKIETVRYFVEFARDYEWVEWLEAEGKLRNLFLLTANYDEVDELLAEWLVEQFLFSHQKELFQLIFKNHSKVSPLWWRTICTYLNETKETMDPLLFARWTLLLLETAEKDSSSIEMITYLLQKCSFPEHKEIGLLLLTFILDGKLKLKRVRRWGNDTQESIELEESSRIPMPIFSHVERIWKEKMRPHITYYANPIMVTGLEKIQLLSLRQNALKKRDREISEQELQQNDFTFLIQIVKECLTYLCENNEKKANHYITEMIETDSVLQKRIAIEAMINNVFVTADDKLKWLLHVDVLLDFTCKHEVFQLLKNYYADALEETKEEVIQHVLEYLAEERAFDACLVLDLLFTCDSNSKCTAEGYELMKQKHPHFSSDLYSVPKKEANEQRITCNVTADGLLQLKDDEIMEQVRQFSRDGVFEQRHFLEMLSKACKLNVEWSISFAYQLVGVHEISNEVWFVCIREWRNNRNLTNEQIQKIIPLLQKFIRNTAFHWLISSFLYEISNRLEELDENSIRIVKRFAFSVLPQVMRGESDFKIGKQEFYNESIQHPVGKMTAVLLKLLAYDHLYDRNVYEYLFLFEEQVRVTSERTNFMFARLTADITFLYHIEKQWCRKNVLPYLDLKKESELTKYAWAGLCYTQINLPLFTEIRRYIKYAVEHLDALHPYTREAFLKWLSFVFIKCVLYWEQKTDWLYPLLMQENEENKIKFMQYLCYYVKTLSGKEQQKFWTAWLSVFLRERPKMGVITTREYMMLLRIVLCMDEVLEKGLNIISSKFQGVEGQSNQEEMKQLFIEILEKKERMKAYKELYANVFFTLLQTCQEADLLESEIIQIKELLTRYEVERHVLNLIENEIIRIGIVTENLQEES</sequence>
<reference evidence="3 4" key="1">
    <citation type="submission" date="2016-01" db="EMBL/GenBank/DDBJ databases">
        <authorList>
            <person name="McClelland M."/>
            <person name="Jain A."/>
            <person name="Saraogi P."/>
            <person name="Mendelson R."/>
            <person name="Westerman R."/>
            <person name="SanMiguel P."/>
            <person name="Csonka L."/>
        </authorList>
    </citation>
    <scope>NUCLEOTIDE SEQUENCE [LARGE SCALE GENOMIC DNA]</scope>
    <source>
        <strain evidence="3 4">PE8-15</strain>
    </source>
</reference>
<feature type="domain" description="DUF4020" evidence="2">
    <location>
        <begin position="981"/>
        <end position="1156"/>
    </location>
</feature>
<dbReference type="InterPro" id="IPR029035">
    <property type="entry name" value="DHS-like_NAD/FAD-binding_dom"/>
</dbReference>
<organism evidence="3 4">
    <name type="scientific">Bacillus mycoides</name>
    <dbReference type="NCBI Taxonomy" id="1405"/>
    <lineage>
        <taxon>Bacteria</taxon>
        <taxon>Bacillati</taxon>
        <taxon>Bacillota</taxon>
        <taxon>Bacilli</taxon>
        <taxon>Bacillales</taxon>
        <taxon>Bacillaceae</taxon>
        <taxon>Bacillus</taxon>
        <taxon>Bacillus cereus group</taxon>
    </lineage>
</organism>
<evidence type="ECO:0000313" key="4">
    <source>
        <dbReference type="Proteomes" id="UP000065797"/>
    </source>
</evidence>
<name>A0A120EGS0_BACMY</name>
<comment type="caution">
    <text evidence="3">The sequence shown here is derived from an EMBL/GenBank/DDBJ whole genome shotgun (WGS) entry which is preliminary data.</text>
</comment>
<dbReference type="RefSeq" id="WP_060750457.1">
    <property type="nucleotide sequence ID" value="NZ_LRPH01000049.1"/>
</dbReference>
<dbReference type="Proteomes" id="UP000065797">
    <property type="component" value="Unassembled WGS sequence"/>
</dbReference>
<dbReference type="Pfam" id="PF13212">
    <property type="entry name" value="DUF4020"/>
    <property type="match status" value="1"/>
</dbReference>
<evidence type="ECO:0000259" key="2">
    <source>
        <dbReference type="Pfam" id="PF13212"/>
    </source>
</evidence>
<accession>A0A120EGS0</accession>
<dbReference type="EMBL" id="LRPH01000049">
    <property type="protein sequence ID" value="KWU62696.1"/>
    <property type="molecule type" value="Genomic_DNA"/>
</dbReference>
<feature type="coiled-coil region" evidence="1">
    <location>
        <begin position="1090"/>
        <end position="1145"/>
    </location>
</feature>
<dbReference type="Gene3D" id="3.40.50.1220">
    <property type="entry name" value="TPP-binding domain"/>
    <property type="match status" value="1"/>
</dbReference>
<protein>
    <recommendedName>
        <fullName evidence="2">DUF4020 domain-containing protein</fullName>
    </recommendedName>
</protein>
<gene>
    <name evidence="3" type="ORF">AWW70_14865</name>
</gene>
<dbReference type="InterPro" id="IPR025093">
    <property type="entry name" value="DUF4020"/>
</dbReference>
<evidence type="ECO:0000313" key="3">
    <source>
        <dbReference type="EMBL" id="KWU62696.1"/>
    </source>
</evidence>
<dbReference type="CDD" id="cd01406">
    <property type="entry name" value="SIR2-like"/>
    <property type="match status" value="1"/>
</dbReference>
<dbReference type="SUPFAM" id="SSF52467">
    <property type="entry name" value="DHS-like NAD/FAD-binding domain"/>
    <property type="match status" value="1"/>
</dbReference>
<proteinExistence type="predicted"/>
<dbReference type="AlphaFoldDB" id="A0A120EGS0"/>
<keyword evidence="1" id="KW-0175">Coiled coil</keyword>